<dbReference type="InterPro" id="IPR044822">
    <property type="entry name" value="Myb_DNA-bind_4"/>
</dbReference>
<feature type="domain" description="Myb/SANT-like DNA-binding" evidence="3">
    <location>
        <begin position="8"/>
        <end position="93"/>
    </location>
</feature>
<proteinExistence type="predicted"/>
<keyword evidence="1" id="KW-0175">Coiled coil</keyword>
<dbReference type="Pfam" id="PF13837">
    <property type="entry name" value="Myb_DNA-bind_4"/>
    <property type="match status" value="1"/>
</dbReference>
<dbReference type="Ensembl" id="ENSFHET00000025225.1">
    <property type="protein sequence ID" value="ENSFHEP00000016735.1"/>
    <property type="gene ID" value="ENSFHEG00000018431.1"/>
</dbReference>
<protein>
    <recommendedName>
        <fullName evidence="3">Myb/SANT-like DNA-binding domain-containing protein</fullName>
    </recommendedName>
</protein>
<dbReference type="PANTHER" id="PTHR47595">
    <property type="entry name" value="HEAT SHOCK 70 KDA PROTEIN 14"/>
    <property type="match status" value="1"/>
</dbReference>
<evidence type="ECO:0000259" key="3">
    <source>
        <dbReference type="Pfam" id="PF13837"/>
    </source>
</evidence>
<dbReference type="Proteomes" id="UP000265000">
    <property type="component" value="Unplaced"/>
</dbReference>
<name>A0A3Q2TK53_FUNHE</name>
<evidence type="ECO:0000313" key="4">
    <source>
        <dbReference type="Ensembl" id="ENSFHEP00000016735.1"/>
    </source>
</evidence>
<feature type="region of interest" description="Disordered" evidence="2">
    <location>
        <begin position="99"/>
        <end position="119"/>
    </location>
</feature>
<feature type="coiled-coil region" evidence="1">
    <location>
        <begin position="50"/>
        <end position="77"/>
    </location>
</feature>
<dbReference type="AlphaFoldDB" id="A0A3Q2TK53"/>
<reference evidence="4" key="2">
    <citation type="submission" date="2025-09" db="UniProtKB">
        <authorList>
            <consortium name="Ensembl"/>
        </authorList>
    </citation>
    <scope>IDENTIFICATION</scope>
</reference>
<dbReference type="Gene3D" id="1.10.10.60">
    <property type="entry name" value="Homeodomain-like"/>
    <property type="match status" value="1"/>
</dbReference>
<evidence type="ECO:0000313" key="5">
    <source>
        <dbReference type="Proteomes" id="UP000265000"/>
    </source>
</evidence>
<accession>A0A3Q2TK53</accession>
<reference evidence="4" key="1">
    <citation type="submission" date="2025-08" db="UniProtKB">
        <authorList>
            <consortium name="Ensembl"/>
        </authorList>
    </citation>
    <scope>IDENTIFICATION</scope>
</reference>
<organism evidence="4 5">
    <name type="scientific">Fundulus heteroclitus</name>
    <name type="common">Killifish</name>
    <name type="synonym">Mummichog</name>
    <dbReference type="NCBI Taxonomy" id="8078"/>
    <lineage>
        <taxon>Eukaryota</taxon>
        <taxon>Metazoa</taxon>
        <taxon>Chordata</taxon>
        <taxon>Craniata</taxon>
        <taxon>Vertebrata</taxon>
        <taxon>Euteleostomi</taxon>
        <taxon>Actinopterygii</taxon>
        <taxon>Neopterygii</taxon>
        <taxon>Teleostei</taxon>
        <taxon>Neoteleostei</taxon>
        <taxon>Acanthomorphata</taxon>
        <taxon>Ovalentaria</taxon>
        <taxon>Atherinomorphae</taxon>
        <taxon>Cyprinodontiformes</taxon>
        <taxon>Fundulidae</taxon>
        <taxon>Fundulus</taxon>
    </lineage>
</organism>
<evidence type="ECO:0000256" key="2">
    <source>
        <dbReference type="SAM" id="MobiDB-lite"/>
    </source>
</evidence>
<dbReference type="STRING" id="8078.ENSFHEP00000016735"/>
<sequence>ADSGPPTCSWSKKEVLTLLTHWANPAVQQELSRNVRNNAVYSSLSAKLAALGYNKTAQKCKEKLKKLKQDYRRIKNSNHLDGGKNIWFDIIDQVLGAPSAAAPQRPETPRPSSADGALPAVFEESCKGNREVNIHNIPVPAASSR</sequence>
<evidence type="ECO:0000256" key="1">
    <source>
        <dbReference type="SAM" id="Coils"/>
    </source>
</evidence>
<dbReference type="PANTHER" id="PTHR47595:SF1">
    <property type="entry name" value="MYB_SANT-LIKE DNA-BINDING DOMAIN-CONTAINING PROTEIN"/>
    <property type="match status" value="1"/>
</dbReference>
<dbReference type="GeneTree" id="ENSGT00940000174723"/>
<keyword evidence="5" id="KW-1185">Reference proteome</keyword>